<feature type="signal peptide" evidence="2">
    <location>
        <begin position="1"/>
        <end position="24"/>
    </location>
</feature>
<keyword evidence="2" id="KW-0732">Signal</keyword>
<evidence type="ECO:0000256" key="1">
    <source>
        <dbReference type="SAM" id="MobiDB-lite"/>
    </source>
</evidence>
<evidence type="ECO:0000313" key="3">
    <source>
        <dbReference type="EMBL" id="KAJ1918383.1"/>
    </source>
</evidence>
<gene>
    <name evidence="3" type="ORF">IWQ60_007519</name>
</gene>
<protein>
    <recommendedName>
        <fullName evidence="5">F-box domain-containing protein</fullName>
    </recommendedName>
</protein>
<name>A0A9W7ZX12_9FUNG</name>
<dbReference type="Proteomes" id="UP001150569">
    <property type="component" value="Unassembled WGS sequence"/>
</dbReference>
<sequence length="530" mass="59176">MRYVYTVTAVITTATLCLHTPVAANLSQHNTIPATGLQQLPAELVNLISGYLYGRDKDHFSAASRGIRQATQSSRALWEIKGQKLNVHGQLNPFPVITSPEAPGTDLAPADAGTNGDYSDDEDSEAEEDNGVGIPYPALQAGIKPLDINNMADVWLTLARTELVSYILDATWRHWLDDKADDQTPASMDTFQTFTRENIGSPFLAMDKFQLLDLDALHENQLTLNYPLVAAAKYLPTATLQTLFCMFFDENVTSAIYKHLLSDQSDLAPDLRHLMKTFHPLLSPGIPESGLSNSLHQIQQGMKMSQRLNPIAGAAHTLLAGVTWRLYHAGRSDAILDILNAVRPVLVGTHDPERASRLIYGHLNWVIMLAVRNQDHDGLKYFEQALRVSGLAEWIRRDGELVDINGTKSEGVWQLLIRNWCSAGYGFLVSALTGDRCHQSLTEQTTRGTDSRLFPSQYFPVNVYLDNQGGFMQFVYAPTLVQVGQVSYPLVSNRLSRSQQLLTNRLTRQTRKETWRYNKSPSLDKGQPRR</sequence>
<dbReference type="AlphaFoldDB" id="A0A9W7ZX12"/>
<keyword evidence="4" id="KW-1185">Reference proteome</keyword>
<comment type="caution">
    <text evidence="3">The sequence shown here is derived from an EMBL/GenBank/DDBJ whole genome shotgun (WGS) entry which is preliminary data.</text>
</comment>
<organism evidence="3 4">
    <name type="scientific">Tieghemiomyces parasiticus</name>
    <dbReference type="NCBI Taxonomy" id="78921"/>
    <lineage>
        <taxon>Eukaryota</taxon>
        <taxon>Fungi</taxon>
        <taxon>Fungi incertae sedis</taxon>
        <taxon>Zoopagomycota</taxon>
        <taxon>Kickxellomycotina</taxon>
        <taxon>Dimargaritomycetes</taxon>
        <taxon>Dimargaritales</taxon>
        <taxon>Dimargaritaceae</taxon>
        <taxon>Tieghemiomyces</taxon>
    </lineage>
</organism>
<proteinExistence type="predicted"/>
<feature type="region of interest" description="Disordered" evidence="1">
    <location>
        <begin position="98"/>
        <end position="129"/>
    </location>
</feature>
<dbReference type="EMBL" id="JANBPT010000506">
    <property type="protein sequence ID" value="KAJ1918383.1"/>
    <property type="molecule type" value="Genomic_DNA"/>
</dbReference>
<reference evidence="3" key="1">
    <citation type="submission" date="2022-07" db="EMBL/GenBank/DDBJ databases">
        <title>Phylogenomic reconstructions and comparative analyses of Kickxellomycotina fungi.</title>
        <authorList>
            <person name="Reynolds N.K."/>
            <person name="Stajich J.E."/>
            <person name="Barry K."/>
            <person name="Grigoriev I.V."/>
            <person name="Crous P."/>
            <person name="Smith M.E."/>
        </authorList>
    </citation>
    <scope>NUCLEOTIDE SEQUENCE</scope>
    <source>
        <strain evidence="3">RSA 861</strain>
    </source>
</reference>
<evidence type="ECO:0000313" key="4">
    <source>
        <dbReference type="Proteomes" id="UP001150569"/>
    </source>
</evidence>
<evidence type="ECO:0008006" key="5">
    <source>
        <dbReference type="Google" id="ProtNLM"/>
    </source>
</evidence>
<feature type="chain" id="PRO_5040728621" description="F-box domain-containing protein" evidence="2">
    <location>
        <begin position="25"/>
        <end position="530"/>
    </location>
</feature>
<feature type="compositionally biased region" description="Acidic residues" evidence="1">
    <location>
        <begin position="118"/>
        <end position="129"/>
    </location>
</feature>
<accession>A0A9W7ZX12</accession>
<evidence type="ECO:0000256" key="2">
    <source>
        <dbReference type="SAM" id="SignalP"/>
    </source>
</evidence>